<keyword evidence="4" id="KW-0804">Transcription</keyword>
<dbReference type="InterPro" id="IPR005119">
    <property type="entry name" value="LysR_subst-bd"/>
</dbReference>
<keyword evidence="7" id="KW-1185">Reference proteome</keyword>
<gene>
    <name evidence="6" type="ORF">CHR53_03480</name>
</gene>
<dbReference type="InterPro" id="IPR036390">
    <property type="entry name" value="WH_DNA-bd_sf"/>
</dbReference>
<dbReference type="SUPFAM" id="SSF53850">
    <property type="entry name" value="Periplasmic binding protein-like II"/>
    <property type="match status" value="1"/>
</dbReference>
<dbReference type="RefSeq" id="WP_066391384.1">
    <property type="nucleotide sequence ID" value="NZ_CP022572.1"/>
</dbReference>
<dbReference type="InterPro" id="IPR000847">
    <property type="entry name" value="LysR_HTH_N"/>
</dbReference>
<organism evidence="6 7">
    <name type="scientific">Neobacillus mesonae</name>
    <dbReference type="NCBI Taxonomy" id="1193713"/>
    <lineage>
        <taxon>Bacteria</taxon>
        <taxon>Bacillati</taxon>
        <taxon>Bacillota</taxon>
        <taxon>Bacilli</taxon>
        <taxon>Bacillales</taxon>
        <taxon>Bacillaceae</taxon>
        <taxon>Neobacillus</taxon>
    </lineage>
</organism>
<feature type="domain" description="HTH lysR-type" evidence="5">
    <location>
        <begin position="1"/>
        <end position="57"/>
    </location>
</feature>
<proteinExistence type="inferred from homology"/>
<accession>A0A3T0HTH6</accession>
<dbReference type="PANTHER" id="PTHR30126:SF39">
    <property type="entry name" value="HTH-TYPE TRANSCRIPTIONAL REGULATOR CYSL"/>
    <property type="match status" value="1"/>
</dbReference>
<dbReference type="SUPFAM" id="SSF46785">
    <property type="entry name" value="Winged helix' DNA-binding domain"/>
    <property type="match status" value="1"/>
</dbReference>
<evidence type="ECO:0000256" key="4">
    <source>
        <dbReference type="ARBA" id="ARBA00023163"/>
    </source>
</evidence>
<dbReference type="GO" id="GO:0000976">
    <property type="term" value="F:transcription cis-regulatory region binding"/>
    <property type="evidence" value="ECO:0007669"/>
    <property type="project" value="TreeGrafter"/>
</dbReference>
<dbReference type="AlphaFoldDB" id="A0A3T0HTH6"/>
<dbReference type="FunFam" id="1.10.10.10:FF:000001">
    <property type="entry name" value="LysR family transcriptional regulator"/>
    <property type="match status" value="1"/>
</dbReference>
<dbReference type="Gene3D" id="1.10.10.10">
    <property type="entry name" value="Winged helix-like DNA-binding domain superfamily/Winged helix DNA-binding domain"/>
    <property type="match status" value="1"/>
</dbReference>
<evidence type="ECO:0000256" key="2">
    <source>
        <dbReference type="ARBA" id="ARBA00023015"/>
    </source>
</evidence>
<dbReference type="PROSITE" id="PS50931">
    <property type="entry name" value="HTH_LYSR"/>
    <property type="match status" value="1"/>
</dbReference>
<dbReference type="EMBL" id="CP022572">
    <property type="protein sequence ID" value="AZU60403.1"/>
    <property type="molecule type" value="Genomic_DNA"/>
</dbReference>
<name>A0A3T0HTH6_9BACI</name>
<keyword evidence="2" id="KW-0805">Transcription regulation</keyword>
<dbReference type="Proteomes" id="UP000282892">
    <property type="component" value="Chromosome"/>
</dbReference>
<evidence type="ECO:0000259" key="5">
    <source>
        <dbReference type="PROSITE" id="PS50931"/>
    </source>
</evidence>
<evidence type="ECO:0000256" key="1">
    <source>
        <dbReference type="ARBA" id="ARBA00009437"/>
    </source>
</evidence>
<dbReference type="PANTHER" id="PTHR30126">
    <property type="entry name" value="HTH-TYPE TRANSCRIPTIONAL REGULATOR"/>
    <property type="match status" value="1"/>
</dbReference>
<dbReference type="PRINTS" id="PR00039">
    <property type="entry name" value="HTHLYSR"/>
</dbReference>
<dbReference type="OrthoDB" id="9785745at2"/>
<sequence>MDQHLEVFVKVVEKENFSKAAEELHMTQPAVSQYIRTLEESVGTRLLERSNKYVRLNKAGEIVYHHAKEIIALYTKMQSLVDDLTKRASGPIAIGASYTFGEYILPHIIAKMQEQFPLINPSIRIQNTKEIIELVKKHQLDIGIIEGLYKQDILNSEVVSKDRMVIVAGPRHPLLSQTEEIKISDLEEETWILREEGSGTREAAENLFEMYEFTPKKIMVFGSTQLIKESVEAGLGISLLSSWAIKKELTNGYIGIINAKGLPFKRNFSILTHTSYQTKALKTFIETLRDYLADPSKHTF</sequence>
<dbReference type="KEGG" id="nmk:CHR53_03480"/>
<dbReference type="STRING" id="1193713.GCA_001636315_03214"/>
<dbReference type="Pfam" id="PF03466">
    <property type="entry name" value="LysR_substrate"/>
    <property type="match status" value="1"/>
</dbReference>
<evidence type="ECO:0000313" key="6">
    <source>
        <dbReference type="EMBL" id="AZU60403.1"/>
    </source>
</evidence>
<reference evidence="6 7" key="1">
    <citation type="submission" date="2017-07" db="EMBL/GenBank/DDBJ databases">
        <title>The complete genome sequence of Bacillus mesonae strain H20-5, an efficient strain improving plant abiotic stress resistance.</title>
        <authorList>
            <person name="Kim S.Y."/>
            <person name="Song H."/>
            <person name="Sang M.K."/>
            <person name="Weon H.-Y."/>
            <person name="Song J."/>
        </authorList>
    </citation>
    <scope>NUCLEOTIDE SEQUENCE [LARGE SCALE GENOMIC DNA]</scope>
    <source>
        <strain evidence="6 7">H20-5</strain>
    </source>
</reference>
<dbReference type="GO" id="GO:0003700">
    <property type="term" value="F:DNA-binding transcription factor activity"/>
    <property type="evidence" value="ECO:0007669"/>
    <property type="project" value="InterPro"/>
</dbReference>
<comment type="similarity">
    <text evidence="1">Belongs to the LysR transcriptional regulatory family.</text>
</comment>
<dbReference type="CDD" id="cd08420">
    <property type="entry name" value="PBP2_CysL_like"/>
    <property type="match status" value="1"/>
</dbReference>
<keyword evidence="3" id="KW-0238">DNA-binding</keyword>
<dbReference type="Gene3D" id="3.40.190.290">
    <property type="match status" value="1"/>
</dbReference>
<evidence type="ECO:0000256" key="3">
    <source>
        <dbReference type="ARBA" id="ARBA00023125"/>
    </source>
</evidence>
<dbReference type="InterPro" id="IPR036388">
    <property type="entry name" value="WH-like_DNA-bd_sf"/>
</dbReference>
<dbReference type="Pfam" id="PF00126">
    <property type="entry name" value="HTH_1"/>
    <property type="match status" value="1"/>
</dbReference>
<evidence type="ECO:0000313" key="7">
    <source>
        <dbReference type="Proteomes" id="UP000282892"/>
    </source>
</evidence>
<protein>
    <submittedName>
        <fullName evidence="6">LysR family transcriptional regulator</fullName>
    </submittedName>
</protein>